<evidence type="ECO:0000256" key="2">
    <source>
        <dbReference type="ARBA" id="ARBA00022723"/>
    </source>
</evidence>
<organism evidence="7 8">
    <name type="scientific">Halobacillus seohaensis</name>
    <dbReference type="NCBI Taxonomy" id="447421"/>
    <lineage>
        <taxon>Bacteria</taxon>
        <taxon>Bacillati</taxon>
        <taxon>Bacillota</taxon>
        <taxon>Bacilli</taxon>
        <taxon>Bacillales</taxon>
        <taxon>Bacillaceae</taxon>
        <taxon>Halobacillus</taxon>
    </lineage>
</organism>
<gene>
    <name evidence="7" type="primary">nagA</name>
    <name evidence="7" type="ORF">ACFQIC_09625</name>
</gene>
<evidence type="ECO:0000256" key="1">
    <source>
        <dbReference type="ARBA" id="ARBA00010716"/>
    </source>
</evidence>
<sequence>MSGSIEWTNLTIVTESETINSGCIQVNDGKIFAISHHPIGGADVTIDGEGESWTLVPGFIDGHIHGADGYDVMDASEEAIAGMAAILPREGTTSFLATTMTQSKENISRAVTNVGNYMNNQQETGQAEVLGIHLEGPFISKKKAGAQPLQHIAPPSIEHFDQWNQASDYNIRLVTLAPEISGAIDFIKHVCKKGIVASIGHSEATFDQVTEAVQSGARHVTHLYNQMSGMHHREPGIVGAAFLNEKLMVEMIVDHVHARPESVQLAYHHTQADRTILITDAMRAKCLPEGAYDLGGQQVNVKGKEARLSDGTLAGSILTLEEAVANMKQNTNLKIEDLVQITSTNAARQLGVYQRKGSITEGKDADLVILDENYSVVMTVCRGVIAHDRREDTA</sequence>
<evidence type="ECO:0000313" key="7">
    <source>
        <dbReference type="EMBL" id="MFC7062115.1"/>
    </source>
</evidence>
<evidence type="ECO:0000256" key="3">
    <source>
        <dbReference type="ARBA" id="ARBA00022801"/>
    </source>
</evidence>
<dbReference type="Proteomes" id="UP001596410">
    <property type="component" value="Unassembled WGS sequence"/>
</dbReference>
<comment type="caution">
    <text evidence="7">The sequence shown here is derived from an EMBL/GenBank/DDBJ whole genome shotgun (WGS) entry which is preliminary data.</text>
</comment>
<proteinExistence type="inferred from homology"/>
<keyword evidence="8" id="KW-1185">Reference proteome</keyword>
<dbReference type="RefSeq" id="WP_204708055.1">
    <property type="nucleotide sequence ID" value="NZ_JBHSZV010000025.1"/>
</dbReference>
<dbReference type="PANTHER" id="PTHR11113">
    <property type="entry name" value="N-ACETYLGLUCOSAMINE-6-PHOSPHATE DEACETYLASE"/>
    <property type="match status" value="1"/>
</dbReference>
<dbReference type="Gene3D" id="2.30.40.10">
    <property type="entry name" value="Urease, subunit C, domain 1"/>
    <property type="match status" value="1"/>
</dbReference>
<dbReference type="PANTHER" id="PTHR11113:SF14">
    <property type="entry name" value="N-ACETYLGLUCOSAMINE-6-PHOSPHATE DEACETYLASE"/>
    <property type="match status" value="1"/>
</dbReference>
<evidence type="ECO:0000256" key="5">
    <source>
        <dbReference type="PIRNR" id="PIRNR038994"/>
    </source>
</evidence>
<evidence type="ECO:0000259" key="6">
    <source>
        <dbReference type="Pfam" id="PF01979"/>
    </source>
</evidence>
<dbReference type="Gene3D" id="3.20.20.140">
    <property type="entry name" value="Metal-dependent hydrolases"/>
    <property type="match status" value="1"/>
</dbReference>
<keyword evidence="3 5" id="KW-0378">Hydrolase</keyword>
<dbReference type="SUPFAM" id="SSF51556">
    <property type="entry name" value="Metallo-dependent hydrolases"/>
    <property type="match status" value="1"/>
</dbReference>
<evidence type="ECO:0000256" key="4">
    <source>
        <dbReference type="ARBA" id="ARBA00023277"/>
    </source>
</evidence>
<dbReference type="NCBIfam" id="TIGR00221">
    <property type="entry name" value="nagA"/>
    <property type="match status" value="1"/>
</dbReference>
<reference evidence="8" key="1">
    <citation type="journal article" date="2019" name="Int. J. Syst. Evol. Microbiol.">
        <title>The Global Catalogue of Microorganisms (GCM) 10K type strain sequencing project: providing services to taxonomists for standard genome sequencing and annotation.</title>
        <authorList>
            <consortium name="The Broad Institute Genomics Platform"/>
            <consortium name="The Broad Institute Genome Sequencing Center for Infectious Disease"/>
            <person name="Wu L."/>
            <person name="Ma J."/>
        </authorList>
    </citation>
    <scope>NUCLEOTIDE SEQUENCE [LARGE SCALE GENOMIC DNA]</scope>
    <source>
        <strain evidence="8">CGMCC 4.1621</strain>
    </source>
</reference>
<dbReference type="InterPro" id="IPR011059">
    <property type="entry name" value="Metal-dep_hydrolase_composite"/>
</dbReference>
<protein>
    <submittedName>
        <fullName evidence="7">N-acetylglucosamine-6-phosphate deacetylase</fullName>
        <ecNumber evidence="7">3.5.1.25</ecNumber>
    </submittedName>
</protein>
<dbReference type="InterPro" id="IPR006680">
    <property type="entry name" value="Amidohydro-rel"/>
</dbReference>
<dbReference type="InterPro" id="IPR032466">
    <property type="entry name" value="Metal_Hydrolase"/>
</dbReference>
<feature type="domain" description="Amidohydrolase-related" evidence="6">
    <location>
        <begin position="54"/>
        <end position="385"/>
    </location>
</feature>
<keyword evidence="2" id="KW-0479">Metal-binding</keyword>
<dbReference type="Pfam" id="PF01979">
    <property type="entry name" value="Amidohydro_1"/>
    <property type="match status" value="1"/>
</dbReference>
<dbReference type="EC" id="3.5.1.25" evidence="7"/>
<accession>A0ABW2EIF5</accession>
<name>A0ABW2EIF5_9BACI</name>
<dbReference type="PIRSF" id="PIRSF038994">
    <property type="entry name" value="NagA"/>
    <property type="match status" value="1"/>
</dbReference>
<dbReference type="SUPFAM" id="SSF51338">
    <property type="entry name" value="Composite domain of metallo-dependent hydrolases"/>
    <property type="match status" value="1"/>
</dbReference>
<dbReference type="InterPro" id="IPR003764">
    <property type="entry name" value="GlcNAc_6-P_deAcase"/>
</dbReference>
<dbReference type="EMBL" id="JBHSZV010000025">
    <property type="protein sequence ID" value="MFC7062115.1"/>
    <property type="molecule type" value="Genomic_DNA"/>
</dbReference>
<comment type="similarity">
    <text evidence="1 5">Belongs to the metallo-dependent hydrolases superfamily. NagA family.</text>
</comment>
<keyword evidence="4 5" id="KW-0119">Carbohydrate metabolism</keyword>
<dbReference type="GO" id="GO:0008448">
    <property type="term" value="F:N-acetylglucosamine-6-phosphate deacetylase activity"/>
    <property type="evidence" value="ECO:0007669"/>
    <property type="project" value="UniProtKB-EC"/>
</dbReference>
<evidence type="ECO:0000313" key="8">
    <source>
        <dbReference type="Proteomes" id="UP001596410"/>
    </source>
</evidence>
<dbReference type="CDD" id="cd00854">
    <property type="entry name" value="NagA"/>
    <property type="match status" value="1"/>
</dbReference>